<dbReference type="SMART" id="SM01296">
    <property type="entry name" value="N2227"/>
    <property type="match status" value="1"/>
</dbReference>
<keyword evidence="5" id="KW-0949">S-adenosyl-L-methionine</keyword>
<organism evidence="7">
    <name type="scientific">Corethron hystrix</name>
    <dbReference type="NCBI Taxonomy" id="216773"/>
    <lineage>
        <taxon>Eukaryota</taxon>
        <taxon>Sar</taxon>
        <taxon>Stramenopiles</taxon>
        <taxon>Ochrophyta</taxon>
        <taxon>Bacillariophyta</taxon>
        <taxon>Coscinodiscophyceae</taxon>
        <taxon>Corethrophycidae</taxon>
        <taxon>Corethrales</taxon>
        <taxon>Corethraceae</taxon>
        <taxon>Corethron</taxon>
    </lineage>
</organism>
<dbReference type="SUPFAM" id="SSF53335">
    <property type="entry name" value="S-adenosyl-L-methionine-dependent methyltransferases"/>
    <property type="match status" value="1"/>
</dbReference>
<proteinExistence type="inferred from homology"/>
<evidence type="ECO:0000256" key="2">
    <source>
        <dbReference type="ARBA" id="ARBA00012003"/>
    </source>
</evidence>
<name>A0A7S1B5L9_9STRA</name>
<dbReference type="GO" id="GO:0030735">
    <property type="term" value="F:carnosine N-methyltransferase activity"/>
    <property type="evidence" value="ECO:0007669"/>
    <property type="project" value="UniProtKB-EC"/>
</dbReference>
<feature type="compositionally biased region" description="Basic and acidic residues" evidence="6">
    <location>
        <begin position="200"/>
        <end position="211"/>
    </location>
</feature>
<evidence type="ECO:0000256" key="3">
    <source>
        <dbReference type="ARBA" id="ARBA00022603"/>
    </source>
</evidence>
<dbReference type="EC" id="2.1.1.22" evidence="2"/>
<accession>A0A7S1B5L9</accession>
<dbReference type="InterPro" id="IPR012901">
    <property type="entry name" value="CARME"/>
</dbReference>
<evidence type="ECO:0000256" key="4">
    <source>
        <dbReference type="ARBA" id="ARBA00022679"/>
    </source>
</evidence>
<evidence type="ECO:0000256" key="1">
    <source>
        <dbReference type="ARBA" id="ARBA00010086"/>
    </source>
</evidence>
<dbReference type="PANTHER" id="PTHR12303:SF6">
    <property type="entry name" value="CARNOSINE N-METHYLTRANSFERASE"/>
    <property type="match status" value="1"/>
</dbReference>
<dbReference type="GO" id="GO:0032259">
    <property type="term" value="P:methylation"/>
    <property type="evidence" value="ECO:0007669"/>
    <property type="project" value="UniProtKB-KW"/>
</dbReference>
<protein>
    <recommendedName>
        <fullName evidence="2">carnosine N-methyltransferase</fullName>
        <ecNumber evidence="2">2.1.1.22</ecNumber>
    </recommendedName>
</protein>
<comment type="similarity">
    <text evidence="1">Belongs to the carnosine N-methyltransferase family.</text>
</comment>
<feature type="region of interest" description="Disordered" evidence="6">
    <location>
        <begin position="200"/>
        <end position="245"/>
    </location>
</feature>
<dbReference type="AlphaFoldDB" id="A0A7S1B5L9"/>
<gene>
    <name evidence="7" type="ORF">CHYS00102_LOCUS2998</name>
</gene>
<keyword evidence="4" id="KW-0808">Transferase</keyword>
<sequence>MAVAASAFFEGRVGNDPSAPAVLYPFLSDPNSNEISAPRRLDGVLVHPAKYVPDIRLSYFVADFVTAYARPERASSFAVVTTCFFIDTAKNLYEYIAIVRHLLLPGGIWVNVGPLQWHAGAMLTPGTDELKMILEEEFEFEVKEWSVDENAVDYRYDEMEKEPRYTRYEGYRPLRFVLQKGGNKTKDDDENLLGRIMQLRKEEEEAKNQMKEEEDAEGEKLTNQNDEGGHFPDYYDSNVTIEEIE</sequence>
<keyword evidence="3" id="KW-0489">Methyltransferase</keyword>
<evidence type="ECO:0000256" key="6">
    <source>
        <dbReference type="SAM" id="MobiDB-lite"/>
    </source>
</evidence>
<evidence type="ECO:0000256" key="5">
    <source>
        <dbReference type="ARBA" id="ARBA00022691"/>
    </source>
</evidence>
<reference evidence="7" key="1">
    <citation type="submission" date="2021-01" db="EMBL/GenBank/DDBJ databases">
        <authorList>
            <person name="Corre E."/>
            <person name="Pelletier E."/>
            <person name="Niang G."/>
            <person name="Scheremetjew M."/>
            <person name="Finn R."/>
            <person name="Kale V."/>
            <person name="Holt S."/>
            <person name="Cochrane G."/>
            <person name="Meng A."/>
            <person name="Brown T."/>
            <person name="Cohen L."/>
        </authorList>
    </citation>
    <scope>NUCLEOTIDE SEQUENCE</scope>
    <source>
        <strain evidence="7">308</strain>
    </source>
</reference>
<dbReference type="PANTHER" id="PTHR12303">
    <property type="entry name" value="CARNOSINE N-METHYLTRANSFERASE"/>
    <property type="match status" value="1"/>
</dbReference>
<evidence type="ECO:0000313" key="7">
    <source>
        <dbReference type="EMBL" id="CAD8875821.1"/>
    </source>
</evidence>
<dbReference type="Pfam" id="PF07942">
    <property type="entry name" value="CARME"/>
    <property type="match status" value="1"/>
</dbReference>
<dbReference type="InterPro" id="IPR029063">
    <property type="entry name" value="SAM-dependent_MTases_sf"/>
</dbReference>
<dbReference type="EMBL" id="HBFR01004347">
    <property type="protein sequence ID" value="CAD8875821.1"/>
    <property type="molecule type" value="Transcribed_RNA"/>
</dbReference>